<dbReference type="CDD" id="cd06171">
    <property type="entry name" value="Sigma70_r4"/>
    <property type="match status" value="1"/>
</dbReference>
<evidence type="ECO:0000256" key="3">
    <source>
        <dbReference type="ARBA" id="ARBA00023082"/>
    </source>
</evidence>
<dbReference type="InterPro" id="IPR007627">
    <property type="entry name" value="RNA_pol_sigma70_r2"/>
</dbReference>
<dbReference type="NCBIfam" id="TIGR02937">
    <property type="entry name" value="sigma70-ECF"/>
    <property type="match status" value="1"/>
</dbReference>
<evidence type="ECO:0000313" key="8">
    <source>
        <dbReference type="Proteomes" id="UP000290848"/>
    </source>
</evidence>
<feature type="domain" description="RNA polymerase sigma factor 70 region 4 type 2" evidence="6">
    <location>
        <begin position="123"/>
        <end position="173"/>
    </location>
</feature>
<evidence type="ECO:0000259" key="5">
    <source>
        <dbReference type="Pfam" id="PF04542"/>
    </source>
</evidence>
<dbReference type="NCBIfam" id="TIGR02985">
    <property type="entry name" value="Sig70_bacteroi1"/>
    <property type="match status" value="1"/>
</dbReference>
<dbReference type="EMBL" id="RXOC01000005">
    <property type="protein sequence ID" value="RXF70178.1"/>
    <property type="molecule type" value="Genomic_DNA"/>
</dbReference>
<dbReference type="AlphaFoldDB" id="A0A4Q0MAA1"/>
<dbReference type="InterPro" id="IPR039425">
    <property type="entry name" value="RNA_pol_sigma-70-like"/>
</dbReference>
<comment type="caution">
    <text evidence="7">The sequence shown here is derived from an EMBL/GenBank/DDBJ whole genome shotgun (WGS) entry which is preliminary data.</text>
</comment>
<dbReference type="InterPro" id="IPR014284">
    <property type="entry name" value="RNA_pol_sigma-70_dom"/>
</dbReference>
<name>A0A4Q0MAA1_9SPHI</name>
<dbReference type="Pfam" id="PF08281">
    <property type="entry name" value="Sigma70_r4_2"/>
    <property type="match status" value="1"/>
</dbReference>
<dbReference type="SUPFAM" id="SSF88946">
    <property type="entry name" value="Sigma2 domain of RNA polymerase sigma factors"/>
    <property type="match status" value="1"/>
</dbReference>
<keyword evidence="3" id="KW-0731">Sigma factor</keyword>
<sequence>MNHDLSDKDLWEKVVADNTRAFAVLYNRHWKKLYNTAMYYLKDSDTAEQILHDAFVTLWQRRKHLKIGNFNSYIYVTTKYQVYKHLRAPKRIQTESLEDYNELATVLSIAEDRISHDDVVYNLKKCLSELPEACRRIFLMSRLEQLTNDEIAQKLGITKRTVENQITHALKHLRLSRSEILIACVLLDLL</sequence>
<keyword evidence="4" id="KW-0804">Transcription</keyword>
<reference evidence="7 8" key="1">
    <citation type="submission" date="2018-12" db="EMBL/GenBank/DDBJ databases">
        <title>The Draft Genome Sequence of the Soil Bacterium Pedobacter tournemirensis R1.</title>
        <authorList>
            <person name="He J."/>
        </authorList>
    </citation>
    <scope>NUCLEOTIDE SEQUENCE [LARGE SCALE GENOMIC DNA]</scope>
    <source>
        <strain evidence="7 8">R1</strain>
    </source>
</reference>
<protein>
    <submittedName>
        <fullName evidence="7">RNA polymerase sigma-70 factor</fullName>
    </submittedName>
</protein>
<comment type="similarity">
    <text evidence="1">Belongs to the sigma-70 factor family. ECF subfamily.</text>
</comment>
<dbReference type="GO" id="GO:0003677">
    <property type="term" value="F:DNA binding"/>
    <property type="evidence" value="ECO:0007669"/>
    <property type="project" value="InterPro"/>
</dbReference>
<dbReference type="InterPro" id="IPR014327">
    <property type="entry name" value="RNA_pol_sigma70_bacteroid"/>
</dbReference>
<dbReference type="Gene3D" id="1.10.10.10">
    <property type="entry name" value="Winged helix-like DNA-binding domain superfamily/Winged helix DNA-binding domain"/>
    <property type="match status" value="1"/>
</dbReference>
<accession>A0A4Q0MAA1</accession>
<dbReference type="Pfam" id="PF04542">
    <property type="entry name" value="Sigma70_r2"/>
    <property type="match status" value="1"/>
</dbReference>
<evidence type="ECO:0000256" key="1">
    <source>
        <dbReference type="ARBA" id="ARBA00010641"/>
    </source>
</evidence>
<dbReference type="InterPro" id="IPR013324">
    <property type="entry name" value="RNA_pol_sigma_r3/r4-like"/>
</dbReference>
<dbReference type="GO" id="GO:0006352">
    <property type="term" value="P:DNA-templated transcription initiation"/>
    <property type="evidence" value="ECO:0007669"/>
    <property type="project" value="InterPro"/>
</dbReference>
<evidence type="ECO:0000256" key="4">
    <source>
        <dbReference type="ARBA" id="ARBA00023163"/>
    </source>
</evidence>
<dbReference type="PANTHER" id="PTHR43133">
    <property type="entry name" value="RNA POLYMERASE ECF-TYPE SIGMA FACTO"/>
    <property type="match status" value="1"/>
</dbReference>
<dbReference type="GO" id="GO:0016987">
    <property type="term" value="F:sigma factor activity"/>
    <property type="evidence" value="ECO:0007669"/>
    <property type="project" value="UniProtKB-KW"/>
</dbReference>
<evidence type="ECO:0000256" key="2">
    <source>
        <dbReference type="ARBA" id="ARBA00023015"/>
    </source>
</evidence>
<dbReference type="InterPro" id="IPR013325">
    <property type="entry name" value="RNA_pol_sigma_r2"/>
</dbReference>
<dbReference type="PANTHER" id="PTHR43133:SF46">
    <property type="entry name" value="RNA POLYMERASE SIGMA-70 FACTOR ECF SUBFAMILY"/>
    <property type="match status" value="1"/>
</dbReference>
<dbReference type="InterPro" id="IPR013249">
    <property type="entry name" value="RNA_pol_sigma70_r4_t2"/>
</dbReference>
<dbReference type="InterPro" id="IPR036388">
    <property type="entry name" value="WH-like_DNA-bd_sf"/>
</dbReference>
<keyword evidence="2" id="KW-0805">Transcription regulation</keyword>
<dbReference type="Proteomes" id="UP000290848">
    <property type="component" value="Unassembled WGS sequence"/>
</dbReference>
<dbReference type="RefSeq" id="WP_128769251.1">
    <property type="nucleotide sequence ID" value="NZ_RXOC01000005.1"/>
</dbReference>
<feature type="domain" description="RNA polymerase sigma-70 region 2" evidence="5">
    <location>
        <begin position="25"/>
        <end position="91"/>
    </location>
</feature>
<dbReference type="Gene3D" id="1.10.1740.10">
    <property type="match status" value="1"/>
</dbReference>
<dbReference type="SUPFAM" id="SSF88659">
    <property type="entry name" value="Sigma3 and sigma4 domains of RNA polymerase sigma factors"/>
    <property type="match status" value="1"/>
</dbReference>
<proteinExistence type="inferred from homology"/>
<evidence type="ECO:0000313" key="7">
    <source>
        <dbReference type="EMBL" id="RXF70178.1"/>
    </source>
</evidence>
<organism evidence="7 8">
    <name type="scientific">Arcticibacter tournemirensis</name>
    <dbReference type="NCBI Taxonomy" id="699437"/>
    <lineage>
        <taxon>Bacteria</taxon>
        <taxon>Pseudomonadati</taxon>
        <taxon>Bacteroidota</taxon>
        <taxon>Sphingobacteriia</taxon>
        <taxon>Sphingobacteriales</taxon>
        <taxon>Sphingobacteriaceae</taxon>
        <taxon>Arcticibacter</taxon>
    </lineage>
</organism>
<gene>
    <name evidence="7" type="ORF">EKH83_09895</name>
</gene>
<evidence type="ECO:0000259" key="6">
    <source>
        <dbReference type="Pfam" id="PF08281"/>
    </source>
</evidence>